<dbReference type="GO" id="GO:0008782">
    <property type="term" value="F:adenosylhomocysteine nucleosidase activity"/>
    <property type="evidence" value="ECO:0007669"/>
    <property type="project" value="TreeGrafter"/>
</dbReference>
<proteinExistence type="predicted"/>
<protein>
    <submittedName>
        <fullName evidence="2">Phosphorylase family</fullName>
    </submittedName>
</protein>
<dbReference type="Pfam" id="PF01048">
    <property type="entry name" value="PNP_UDP_1"/>
    <property type="match status" value="1"/>
</dbReference>
<keyword evidence="3" id="KW-1185">Reference proteome</keyword>
<dbReference type="GO" id="GO:0009116">
    <property type="term" value="P:nucleoside metabolic process"/>
    <property type="evidence" value="ECO:0007669"/>
    <property type="project" value="InterPro"/>
</dbReference>
<evidence type="ECO:0000259" key="1">
    <source>
        <dbReference type="Pfam" id="PF01048"/>
    </source>
</evidence>
<dbReference type="GO" id="GO:0005829">
    <property type="term" value="C:cytosol"/>
    <property type="evidence" value="ECO:0007669"/>
    <property type="project" value="TreeGrafter"/>
</dbReference>
<dbReference type="PATRIC" id="fig|546269.5.peg.1645"/>
<evidence type="ECO:0000313" key="3">
    <source>
        <dbReference type="Proteomes" id="UP000007468"/>
    </source>
</evidence>
<dbReference type="Gene3D" id="3.40.50.1580">
    <property type="entry name" value="Nucleoside phosphorylase domain"/>
    <property type="match status" value="1"/>
</dbReference>
<organism evidence="2 3">
    <name type="scientific">Filifactor alocis (strain ATCC 35896 / CCUG 47790 / D40 B5)</name>
    <name type="common">Fusobacterium alocis</name>
    <dbReference type="NCBI Taxonomy" id="546269"/>
    <lineage>
        <taxon>Bacteria</taxon>
        <taxon>Bacillati</taxon>
        <taxon>Bacillota</taxon>
        <taxon>Clostridia</taxon>
        <taxon>Peptostreptococcales</taxon>
        <taxon>Filifactoraceae</taxon>
        <taxon>Filifactor</taxon>
    </lineage>
</organism>
<dbReference type="InterPro" id="IPR000845">
    <property type="entry name" value="Nucleoside_phosphorylase_d"/>
</dbReference>
<dbReference type="CDD" id="cd09008">
    <property type="entry name" value="MTAN"/>
    <property type="match status" value="1"/>
</dbReference>
<dbReference type="Proteomes" id="UP000007468">
    <property type="component" value="Chromosome"/>
</dbReference>
<dbReference type="RefSeq" id="WP_014263095.1">
    <property type="nucleotide sequence ID" value="NC_016630.1"/>
</dbReference>
<feature type="domain" description="Nucleoside phosphorylase" evidence="1">
    <location>
        <begin position="11"/>
        <end position="226"/>
    </location>
</feature>
<gene>
    <name evidence="2" type="ordered locus">HMPREF0389_01114</name>
</gene>
<dbReference type="InterPro" id="IPR035994">
    <property type="entry name" value="Nucleoside_phosphorylase_sf"/>
</dbReference>
<reference evidence="3" key="1">
    <citation type="submission" date="2010-12" db="EMBL/GenBank/DDBJ databases">
        <title>The genome sequence of Filifactor alocis strain ATCC 35896.</title>
        <authorList>
            <consortium name="The Broad Institute Genome Sequencing Platform"/>
            <person name="Ward D."/>
            <person name="Earl A."/>
            <person name="Feldgarden M."/>
            <person name="Young S.K."/>
            <person name="Gargeya S."/>
            <person name="Zeng Q."/>
            <person name="Alvarado L."/>
            <person name="Berlin A."/>
            <person name="Bochicchio J."/>
            <person name="Chapman S.B."/>
            <person name="Chen Z."/>
            <person name="Freedman E."/>
            <person name="Gellesch M."/>
            <person name="Goldberg J."/>
            <person name="Griggs A."/>
            <person name="Gujja S."/>
            <person name="Heilman E."/>
            <person name="Heiman D."/>
            <person name="Howarth C."/>
            <person name="Mehta T."/>
            <person name="Neiman D."/>
            <person name="Pearson M."/>
            <person name="Roberts A."/>
            <person name="Saif S."/>
            <person name="Shea T."/>
            <person name="Shenoy N."/>
            <person name="Sisk P."/>
            <person name="Stolte C."/>
            <person name="Sykes S."/>
            <person name="White J."/>
            <person name="Yandava C."/>
            <person name="Izard J."/>
            <person name="Blanton J.M."/>
            <person name="Baranova O.V."/>
            <person name="Tanner A.C."/>
            <person name="Dewhirst F.E."/>
            <person name="Haas B."/>
            <person name="Nusbaum C."/>
            <person name="Birren B."/>
        </authorList>
    </citation>
    <scope>NUCLEOTIDE SEQUENCE [LARGE SCALE GENOMIC DNA]</scope>
    <source>
        <strain evidence="3">ATCC 35896 / D40 B5</strain>
    </source>
</reference>
<evidence type="ECO:0000313" key="2">
    <source>
        <dbReference type="EMBL" id="EFE29189.1"/>
    </source>
</evidence>
<dbReference type="GO" id="GO:0008930">
    <property type="term" value="F:methylthioadenosine nucleosidase activity"/>
    <property type="evidence" value="ECO:0007669"/>
    <property type="project" value="TreeGrafter"/>
</dbReference>
<sequence length="233" mass="26044">MKKIGLLVAVELKALKRKYGEPYKTDSYVGYEVLRYQMDGWECYAVHTGAGEIAAAAGTQLLISVYHVDLILNFGVVGALTEEMTHHRICVVKEVVHYDFDTSVADGCEVGRYLEYPTIYIPTTESLWQDAVKQNVDLKPVVCASADKFIETAEKKQELHRIFQADICEMEAAGIVLTCNRNQVPCLLIKMVADGLEGGLEEFKKEFHTSSDICLEVMTGVVHGFVEKAKQEE</sequence>
<dbReference type="AlphaFoldDB" id="D6GQY6"/>
<dbReference type="eggNOG" id="COG0775">
    <property type="taxonomic scope" value="Bacteria"/>
</dbReference>
<dbReference type="PANTHER" id="PTHR46832:SF1">
    <property type="entry name" value="5'-METHYLTHIOADENOSINE_S-ADENOSYLHOMOCYSTEINE NUCLEOSIDASE"/>
    <property type="match status" value="1"/>
</dbReference>
<dbReference type="PANTHER" id="PTHR46832">
    <property type="entry name" value="5'-METHYLTHIOADENOSINE/S-ADENOSYLHOMOCYSTEINE NUCLEOSIDASE"/>
    <property type="match status" value="1"/>
</dbReference>
<dbReference type="GO" id="GO:0019284">
    <property type="term" value="P:L-methionine salvage from S-adenosylmethionine"/>
    <property type="evidence" value="ECO:0007669"/>
    <property type="project" value="TreeGrafter"/>
</dbReference>
<dbReference type="OrthoDB" id="9792278at2"/>
<dbReference type="EMBL" id="CP002390">
    <property type="protein sequence ID" value="EFE29189.1"/>
    <property type="molecule type" value="Genomic_DNA"/>
</dbReference>
<dbReference type="STRING" id="546269.HMPREF0389_01114"/>
<dbReference type="KEGG" id="faa:HMPREF0389_01114"/>
<accession>D6GQY6</accession>
<name>D6GQY6_FILAD</name>
<dbReference type="SUPFAM" id="SSF53167">
    <property type="entry name" value="Purine and uridine phosphorylases"/>
    <property type="match status" value="1"/>
</dbReference>